<protein>
    <submittedName>
        <fullName evidence="1">Uncharacterized protein</fullName>
    </submittedName>
</protein>
<organism evidence="1 2">
    <name type="scientific">Ancylobacter polymorphus</name>
    <dbReference type="NCBI Taxonomy" id="223390"/>
    <lineage>
        <taxon>Bacteria</taxon>
        <taxon>Pseudomonadati</taxon>
        <taxon>Pseudomonadota</taxon>
        <taxon>Alphaproteobacteria</taxon>
        <taxon>Hyphomicrobiales</taxon>
        <taxon>Xanthobacteraceae</taxon>
        <taxon>Ancylobacter</taxon>
    </lineage>
</organism>
<gene>
    <name evidence="1" type="ORF">K9D25_03315</name>
</gene>
<name>A0A9E7CX07_9HYPH</name>
<dbReference type="RefSeq" id="WP_244379221.1">
    <property type="nucleotide sequence ID" value="NZ_CP083239.1"/>
</dbReference>
<dbReference type="KEGG" id="apol:K9D25_03315"/>
<dbReference type="EMBL" id="CP083239">
    <property type="protein sequence ID" value="UOK71769.1"/>
    <property type="molecule type" value="Genomic_DNA"/>
</dbReference>
<dbReference type="Proteomes" id="UP000831684">
    <property type="component" value="Chromosome"/>
</dbReference>
<reference evidence="1" key="1">
    <citation type="submission" date="2021-09" db="EMBL/GenBank/DDBJ databases">
        <title>Network and meta-omics reveal the key degrader and cooperation patterns in an efficient 1,4-dioxane-degrading microbial community.</title>
        <authorList>
            <person name="Dai C."/>
        </authorList>
    </citation>
    <scope>NUCLEOTIDE SEQUENCE</scope>
    <source>
        <strain evidence="1">ZM13</strain>
    </source>
</reference>
<proteinExistence type="predicted"/>
<sequence length="75" mass="8055">MKGALSELSAWLQANGLNPADFRLRLEAKTITAQRDALKAFKAEVEPHLAPPAAPHRKGTLNGVEISVEGPLHGF</sequence>
<accession>A0A9E7CX07</accession>
<dbReference type="AlphaFoldDB" id="A0A9E7CX07"/>
<evidence type="ECO:0000313" key="2">
    <source>
        <dbReference type="Proteomes" id="UP000831684"/>
    </source>
</evidence>
<evidence type="ECO:0000313" key="1">
    <source>
        <dbReference type="EMBL" id="UOK71769.1"/>
    </source>
</evidence>